<organism evidence="2 3">
    <name type="scientific">Vigna unguiculata</name>
    <name type="common">Cowpea</name>
    <dbReference type="NCBI Taxonomy" id="3917"/>
    <lineage>
        <taxon>Eukaryota</taxon>
        <taxon>Viridiplantae</taxon>
        <taxon>Streptophyta</taxon>
        <taxon>Embryophyta</taxon>
        <taxon>Tracheophyta</taxon>
        <taxon>Spermatophyta</taxon>
        <taxon>Magnoliopsida</taxon>
        <taxon>eudicotyledons</taxon>
        <taxon>Gunneridae</taxon>
        <taxon>Pentapetalae</taxon>
        <taxon>rosids</taxon>
        <taxon>fabids</taxon>
        <taxon>Fabales</taxon>
        <taxon>Fabaceae</taxon>
        <taxon>Papilionoideae</taxon>
        <taxon>50 kb inversion clade</taxon>
        <taxon>NPAAA clade</taxon>
        <taxon>indigoferoid/millettioid clade</taxon>
        <taxon>Phaseoleae</taxon>
        <taxon>Vigna</taxon>
    </lineage>
</organism>
<evidence type="ECO:0000313" key="2">
    <source>
        <dbReference type="EMBL" id="QCE11270.1"/>
    </source>
</evidence>
<keyword evidence="3" id="KW-1185">Reference proteome</keyword>
<accession>A0A4D6NBJ9</accession>
<name>A0A4D6NBJ9_VIGUN</name>
<sequence length="70" mass="8045">MASSSTTGHHRYSERTAKPHHYDVGNHAVVKVAARHKWRHFHRGERTTPPRAVGTMRDLQRKPDQNLALP</sequence>
<feature type="region of interest" description="Disordered" evidence="1">
    <location>
        <begin position="39"/>
        <end position="70"/>
    </location>
</feature>
<evidence type="ECO:0000256" key="1">
    <source>
        <dbReference type="SAM" id="MobiDB-lite"/>
    </source>
</evidence>
<feature type="compositionally biased region" description="Basic and acidic residues" evidence="1">
    <location>
        <begin position="11"/>
        <end position="24"/>
    </location>
</feature>
<evidence type="ECO:0000313" key="3">
    <source>
        <dbReference type="Proteomes" id="UP000501690"/>
    </source>
</evidence>
<feature type="region of interest" description="Disordered" evidence="1">
    <location>
        <begin position="1"/>
        <end position="25"/>
    </location>
</feature>
<protein>
    <submittedName>
        <fullName evidence="2">Uncharacterized protein</fullName>
    </submittedName>
</protein>
<dbReference type="AlphaFoldDB" id="A0A4D6NBJ9"/>
<proteinExistence type="predicted"/>
<reference evidence="2 3" key="1">
    <citation type="submission" date="2019-04" db="EMBL/GenBank/DDBJ databases">
        <title>An improved genome assembly and genetic linkage map for asparagus bean, Vigna unguiculata ssp. sesquipedialis.</title>
        <authorList>
            <person name="Xia Q."/>
            <person name="Zhang R."/>
            <person name="Dong Y."/>
        </authorList>
    </citation>
    <scope>NUCLEOTIDE SEQUENCE [LARGE SCALE GENOMIC DNA]</scope>
    <source>
        <tissue evidence="2">Leaf</tissue>
    </source>
</reference>
<dbReference type="Proteomes" id="UP000501690">
    <property type="component" value="Linkage Group LG10"/>
</dbReference>
<gene>
    <name evidence="2" type="ORF">DEO72_LG10g2503</name>
</gene>
<dbReference type="EMBL" id="CP039354">
    <property type="protein sequence ID" value="QCE11270.1"/>
    <property type="molecule type" value="Genomic_DNA"/>
</dbReference>